<evidence type="ECO:0000313" key="1">
    <source>
        <dbReference type="EMBL" id="MBX55754.1"/>
    </source>
</evidence>
<accession>A0A2P2PLZ3</accession>
<sequence length="50" mass="5780">MSFPSSIIIPFFALFISFISTLSGYDQAYLLYNEKDKCAFYENLIETDVL</sequence>
<organism evidence="1">
    <name type="scientific">Rhizophora mucronata</name>
    <name type="common">Asiatic mangrove</name>
    <dbReference type="NCBI Taxonomy" id="61149"/>
    <lineage>
        <taxon>Eukaryota</taxon>
        <taxon>Viridiplantae</taxon>
        <taxon>Streptophyta</taxon>
        <taxon>Embryophyta</taxon>
        <taxon>Tracheophyta</taxon>
        <taxon>Spermatophyta</taxon>
        <taxon>Magnoliopsida</taxon>
        <taxon>eudicotyledons</taxon>
        <taxon>Gunneridae</taxon>
        <taxon>Pentapetalae</taxon>
        <taxon>rosids</taxon>
        <taxon>fabids</taxon>
        <taxon>Malpighiales</taxon>
        <taxon>Rhizophoraceae</taxon>
        <taxon>Rhizophora</taxon>
    </lineage>
</organism>
<protein>
    <submittedName>
        <fullName evidence="1">Uncharacterized protein</fullName>
    </submittedName>
</protein>
<name>A0A2P2PLZ3_RHIMU</name>
<dbReference type="EMBL" id="GGEC01075270">
    <property type="protein sequence ID" value="MBX55754.1"/>
    <property type="molecule type" value="Transcribed_RNA"/>
</dbReference>
<proteinExistence type="predicted"/>
<reference evidence="1" key="1">
    <citation type="submission" date="2018-02" db="EMBL/GenBank/DDBJ databases">
        <title>Rhizophora mucronata_Transcriptome.</title>
        <authorList>
            <person name="Meera S.P."/>
            <person name="Sreeshan A."/>
            <person name="Augustine A."/>
        </authorList>
    </citation>
    <scope>NUCLEOTIDE SEQUENCE</scope>
    <source>
        <tissue evidence="1">Leaf</tissue>
    </source>
</reference>
<dbReference type="AlphaFoldDB" id="A0A2P2PLZ3"/>